<feature type="transmembrane region" description="Helical" evidence="7">
    <location>
        <begin position="64"/>
        <end position="84"/>
    </location>
</feature>
<dbReference type="RefSeq" id="WP_154525397.1">
    <property type="nucleotide sequence ID" value="NZ_JAXEDB010000149.1"/>
</dbReference>
<keyword evidence="5 7" id="KW-1133">Transmembrane helix</keyword>
<keyword evidence="9" id="KW-0645">Protease</keyword>
<evidence type="ECO:0000256" key="4">
    <source>
        <dbReference type="ARBA" id="ARBA00022801"/>
    </source>
</evidence>
<dbReference type="EMBL" id="VULZ01000007">
    <property type="protein sequence ID" value="MSS15000.1"/>
    <property type="molecule type" value="Genomic_DNA"/>
</dbReference>
<comment type="subcellular location">
    <subcellularLocation>
        <location evidence="1">Membrane</location>
        <topology evidence="1">Multi-pass membrane protein</topology>
    </subcellularLocation>
</comment>
<dbReference type="InterPro" id="IPR022764">
    <property type="entry name" value="Peptidase_S54_rhomboid_dom"/>
</dbReference>
<feature type="transmembrane region" description="Helical" evidence="7">
    <location>
        <begin position="176"/>
        <end position="194"/>
    </location>
</feature>
<proteinExistence type="inferred from homology"/>
<feature type="transmembrane region" description="Helical" evidence="7">
    <location>
        <begin position="154"/>
        <end position="170"/>
    </location>
</feature>
<dbReference type="Gene3D" id="1.20.1540.10">
    <property type="entry name" value="Rhomboid-like"/>
    <property type="match status" value="1"/>
</dbReference>
<dbReference type="InterPro" id="IPR050925">
    <property type="entry name" value="Rhomboid_protease_S54"/>
</dbReference>
<gene>
    <name evidence="9" type="ORF">FYJ35_08070</name>
</gene>
<dbReference type="SUPFAM" id="SSF144091">
    <property type="entry name" value="Rhomboid-like"/>
    <property type="match status" value="1"/>
</dbReference>
<organism evidence="9 10">
    <name type="scientific">Porcincola intestinalis</name>
    <dbReference type="NCBI Taxonomy" id="2606632"/>
    <lineage>
        <taxon>Bacteria</taxon>
        <taxon>Bacillati</taxon>
        <taxon>Bacillota</taxon>
        <taxon>Clostridia</taxon>
        <taxon>Lachnospirales</taxon>
        <taxon>Lachnospiraceae</taxon>
        <taxon>Porcincola</taxon>
    </lineage>
</organism>
<dbReference type="Proteomes" id="UP000481852">
    <property type="component" value="Unassembled WGS sequence"/>
</dbReference>
<feature type="transmembrane region" description="Helical" evidence="7">
    <location>
        <begin position="14"/>
        <end position="33"/>
    </location>
</feature>
<sequence length="205" mass="22508">MNELIYFFKTRKKANLTIVIINVVVYIVLALTGDPADSAFMLRHGACYLPAVINGEYYRLFTSMFLHFGFYHIVYNMLSLIFLGDILETIAGPVRYLVIYLAGGIGGNLLSLAVSMKTGSYAVSAGASGAIFSVIGALLYIALRNRGTFGERNMKKLVFMVVLMIMQGTVDKGVDGAAHLGGLISGFLLGILLYHQKRSTQYERL</sequence>
<dbReference type="GO" id="GO:0016020">
    <property type="term" value="C:membrane"/>
    <property type="evidence" value="ECO:0007669"/>
    <property type="project" value="UniProtKB-SubCell"/>
</dbReference>
<evidence type="ECO:0000256" key="5">
    <source>
        <dbReference type="ARBA" id="ARBA00022989"/>
    </source>
</evidence>
<reference evidence="9 10" key="1">
    <citation type="submission" date="2019-08" db="EMBL/GenBank/DDBJ databases">
        <title>In-depth cultivation of the pig gut microbiome towards novel bacterial diversity and tailored functional studies.</title>
        <authorList>
            <person name="Wylensek D."/>
            <person name="Hitch T.C.A."/>
            <person name="Clavel T."/>
        </authorList>
    </citation>
    <scope>NUCLEOTIDE SEQUENCE [LARGE SCALE GENOMIC DNA]</scope>
    <source>
        <strain evidence="9 10">Oil+RF-744-WCA-WT-11</strain>
    </source>
</reference>
<keyword evidence="6 7" id="KW-0472">Membrane</keyword>
<evidence type="ECO:0000259" key="8">
    <source>
        <dbReference type="Pfam" id="PF01694"/>
    </source>
</evidence>
<dbReference type="AlphaFoldDB" id="A0A6L5X462"/>
<feature type="transmembrane region" description="Helical" evidence="7">
    <location>
        <begin position="96"/>
        <end position="115"/>
    </location>
</feature>
<keyword evidence="3 7" id="KW-0812">Transmembrane</keyword>
<accession>A0A6L5X462</accession>
<evidence type="ECO:0000256" key="3">
    <source>
        <dbReference type="ARBA" id="ARBA00022692"/>
    </source>
</evidence>
<name>A0A6L5X462_9FIRM</name>
<evidence type="ECO:0000256" key="7">
    <source>
        <dbReference type="SAM" id="Phobius"/>
    </source>
</evidence>
<dbReference type="PANTHER" id="PTHR43731">
    <property type="entry name" value="RHOMBOID PROTEASE"/>
    <property type="match status" value="1"/>
</dbReference>
<evidence type="ECO:0000256" key="2">
    <source>
        <dbReference type="ARBA" id="ARBA00009045"/>
    </source>
</evidence>
<keyword evidence="10" id="KW-1185">Reference proteome</keyword>
<dbReference type="GO" id="GO:0004252">
    <property type="term" value="F:serine-type endopeptidase activity"/>
    <property type="evidence" value="ECO:0007669"/>
    <property type="project" value="InterPro"/>
</dbReference>
<evidence type="ECO:0000313" key="9">
    <source>
        <dbReference type="EMBL" id="MSS15000.1"/>
    </source>
</evidence>
<dbReference type="Pfam" id="PF01694">
    <property type="entry name" value="Rhomboid"/>
    <property type="match status" value="1"/>
</dbReference>
<evidence type="ECO:0000256" key="1">
    <source>
        <dbReference type="ARBA" id="ARBA00004141"/>
    </source>
</evidence>
<feature type="domain" description="Peptidase S54 rhomboid" evidence="8">
    <location>
        <begin position="55"/>
        <end position="195"/>
    </location>
</feature>
<dbReference type="GO" id="GO:0006508">
    <property type="term" value="P:proteolysis"/>
    <property type="evidence" value="ECO:0007669"/>
    <property type="project" value="UniProtKB-KW"/>
</dbReference>
<keyword evidence="4" id="KW-0378">Hydrolase</keyword>
<feature type="transmembrane region" description="Helical" evidence="7">
    <location>
        <begin position="121"/>
        <end position="142"/>
    </location>
</feature>
<dbReference type="PANTHER" id="PTHR43731:SF14">
    <property type="entry name" value="PRESENILIN-ASSOCIATED RHOMBOID-LIKE PROTEIN, MITOCHONDRIAL"/>
    <property type="match status" value="1"/>
</dbReference>
<comment type="similarity">
    <text evidence="2">Belongs to the peptidase S54 family.</text>
</comment>
<evidence type="ECO:0000256" key="6">
    <source>
        <dbReference type="ARBA" id="ARBA00023136"/>
    </source>
</evidence>
<comment type="caution">
    <text evidence="9">The sequence shown here is derived from an EMBL/GenBank/DDBJ whole genome shotgun (WGS) entry which is preliminary data.</text>
</comment>
<evidence type="ECO:0000313" key="10">
    <source>
        <dbReference type="Proteomes" id="UP000481852"/>
    </source>
</evidence>
<dbReference type="InterPro" id="IPR035952">
    <property type="entry name" value="Rhomboid-like_sf"/>
</dbReference>
<protein>
    <submittedName>
        <fullName evidence="9">Rhomboid family intramembrane serine protease</fullName>
    </submittedName>
</protein>